<keyword evidence="5" id="KW-0963">Cytoplasm</keyword>
<feature type="region of interest" description="Disordered" evidence="10">
    <location>
        <begin position="70"/>
        <end position="92"/>
    </location>
</feature>
<dbReference type="InterPro" id="IPR050897">
    <property type="entry name" value="SMAUG/VTS1_RNA-bind"/>
</dbReference>
<dbReference type="Proteomes" id="UP000887565">
    <property type="component" value="Unplaced"/>
</dbReference>
<dbReference type="GO" id="GO:0003729">
    <property type="term" value="F:mRNA binding"/>
    <property type="evidence" value="ECO:0007669"/>
    <property type="project" value="TreeGrafter"/>
</dbReference>
<evidence type="ECO:0000313" key="12">
    <source>
        <dbReference type="Proteomes" id="UP000887565"/>
    </source>
</evidence>
<feature type="compositionally biased region" description="Low complexity" evidence="10">
    <location>
        <begin position="73"/>
        <end position="92"/>
    </location>
</feature>
<keyword evidence="7" id="KW-0597">Phosphoprotein</keyword>
<feature type="region of interest" description="Disordered" evidence="10">
    <location>
        <begin position="560"/>
        <end position="608"/>
    </location>
</feature>
<dbReference type="AlphaFoldDB" id="A0A915LCV3"/>
<keyword evidence="12" id="KW-1185">Reference proteome</keyword>
<evidence type="ECO:0000256" key="7">
    <source>
        <dbReference type="ARBA" id="ARBA00022553"/>
    </source>
</evidence>
<name>A0A915LCV3_ROMCU</name>
<comment type="subcellular location">
    <subcellularLocation>
        <location evidence="1">Cytoplasm</location>
    </subcellularLocation>
</comment>
<dbReference type="SUPFAM" id="SSF47769">
    <property type="entry name" value="SAM/Pointed domain"/>
    <property type="match status" value="1"/>
</dbReference>
<dbReference type="PANTHER" id="PTHR12515:SF5">
    <property type="entry name" value="PROTEIN SMAUG"/>
    <property type="match status" value="1"/>
</dbReference>
<reference evidence="13" key="1">
    <citation type="submission" date="2022-11" db="UniProtKB">
        <authorList>
            <consortium name="WormBaseParasite"/>
        </authorList>
    </citation>
    <scope>IDENTIFICATION</scope>
</reference>
<dbReference type="Gene3D" id="1.25.40.170">
    <property type="entry name" value="Smaug, PHAT domain"/>
    <property type="match status" value="1"/>
</dbReference>
<protein>
    <recommendedName>
        <fullName evidence="3">Protein Smaug</fullName>
    </recommendedName>
</protein>
<dbReference type="GO" id="GO:0000932">
    <property type="term" value="C:P-body"/>
    <property type="evidence" value="ECO:0007669"/>
    <property type="project" value="TreeGrafter"/>
</dbReference>
<dbReference type="InterPro" id="IPR001660">
    <property type="entry name" value="SAM"/>
</dbReference>
<evidence type="ECO:0000256" key="10">
    <source>
        <dbReference type="SAM" id="MobiDB-lite"/>
    </source>
</evidence>
<comment type="similarity">
    <text evidence="2">Belongs to the SMAUG family.</text>
</comment>
<dbReference type="GO" id="GO:0030371">
    <property type="term" value="F:translation repressor activity"/>
    <property type="evidence" value="ECO:0007669"/>
    <property type="project" value="InterPro"/>
</dbReference>
<dbReference type="InterPro" id="IPR037093">
    <property type="entry name" value="PHAT_dom_sf"/>
</dbReference>
<evidence type="ECO:0000256" key="4">
    <source>
        <dbReference type="ARBA" id="ARBA00022473"/>
    </source>
</evidence>
<organism evidence="12 13">
    <name type="scientific">Romanomermis culicivorax</name>
    <name type="common">Nematode worm</name>
    <dbReference type="NCBI Taxonomy" id="13658"/>
    <lineage>
        <taxon>Eukaryota</taxon>
        <taxon>Metazoa</taxon>
        <taxon>Ecdysozoa</taxon>
        <taxon>Nematoda</taxon>
        <taxon>Enoplea</taxon>
        <taxon>Dorylaimia</taxon>
        <taxon>Mermithida</taxon>
        <taxon>Mermithoidea</taxon>
        <taxon>Mermithidae</taxon>
        <taxon>Romanomermis</taxon>
    </lineage>
</organism>
<evidence type="ECO:0000256" key="1">
    <source>
        <dbReference type="ARBA" id="ARBA00004496"/>
    </source>
</evidence>
<dbReference type="Gene3D" id="1.10.150.50">
    <property type="entry name" value="Transcription Factor, Ets-1"/>
    <property type="match status" value="1"/>
</dbReference>
<proteinExistence type="inferred from homology"/>
<keyword evidence="9" id="KW-0694">RNA-binding</keyword>
<dbReference type="Pfam" id="PF00536">
    <property type="entry name" value="SAM_1"/>
    <property type="match status" value="1"/>
</dbReference>
<dbReference type="InterPro" id="IPR037634">
    <property type="entry name" value="Smaug_SAM"/>
</dbReference>
<dbReference type="WBParaSite" id="nRc.2.0.1.t48168-RA">
    <property type="protein sequence ID" value="nRc.2.0.1.t48168-RA"/>
    <property type="gene ID" value="nRc.2.0.1.g48168"/>
</dbReference>
<keyword evidence="8" id="KW-0810">Translation regulation</keyword>
<feature type="compositionally biased region" description="Polar residues" evidence="10">
    <location>
        <begin position="567"/>
        <end position="577"/>
    </location>
</feature>
<evidence type="ECO:0000313" key="13">
    <source>
        <dbReference type="WBParaSite" id="nRc.2.0.1.t48168-RA"/>
    </source>
</evidence>
<evidence type="ECO:0000256" key="6">
    <source>
        <dbReference type="ARBA" id="ARBA00022491"/>
    </source>
</evidence>
<evidence type="ECO:0000256" key="2">
    <source>
        <dbReference type="ARBA" id="ARBA00008232"/>
    </source>
</evidence>
<dbReference type="SMART" id="SM00454">
    <property type="entry name" value="SAM"/>
    <property type="match status" value="1"/>
</dbReference>
<keyword evidence="6" id="KW-0678">Repressor</keyword>
<dbReference type="GO" id="GO:0000289">
    <property type="term" value="P:nuclear-transcribed mRNA poly(A) tail shortening"/>
    <property type="evidence" value="ECO:0007669"/>
    <property type="project" value="TreeGrafter"/>
</dbReference>
<keyword evidence="4" id="KW-0217">Developmental protein</keyword>
<feature type="compositionally biased region" description="Polar residues" evidence="10">
    <location>
        <begin position="584"/>
        <end position="608"/>
    </location>
</feature>
<evidence type="ECO:0000256" key="3">
    <source>
        <dbReference type="ARBA" id="ARBA00018651"/>
    </source>
</evidence>
<dbReference type="Pfam" id="PF09246">
    <property type="entry name" value="PHAT"/>
    <property type="match status" value="1"/>
</dbReference>
<dbReference type="InterPro" id="IPR015327">
    <property type="entry name" value="PHAT_dom"/>
</dbReference>
<dbReference type="CDD" id="cd09557">
    <property type="entry name" value="SAM_Smaug"/>
    <property type="match status" value="1"/>
</dbReference>
<accession>A0A915LCV3</accession>
<evidence type="ECO:0000259" key="11">
    <source>
        <dbReference type="SMART" id="SM00454"/>
    </source>
</evidence>
<dbReference type="PANTHER" id="PTHR12515">
    <property type="entry name" value="STERILE ALPHA MOTIF DOMAIN CONTAINING PROTEIN 4-RELATED"/>
    <property type="match status" value="1"/>
</dbReference>
<evidence type="ECO:0000256" key="9">
    <source>
        <dbReference type="ARBA" id="ARBA00022884"/>
    </source>
</evidence>
<evidence type="ECO:0000256" key="8">
    <source>
        <dbReference type="ARBA" id="ARBA00022845"/>
    </source>
</evidence>
<dbReference type="FunFam" id="1.10.150.50:FF:000013">
    <property type="entry name" value="Protein Smaug homolog 1 isoform 2"/>
    <property type="match status" value="1"/>
</dbReference>
<dbReference type="GO" id="GO:0006355">
    <property type="term" value="P:regulation of DNA-templated transcription"/>
    <property type="evidence" value="ECO:0007669"/>
    <property type="project" value="InterPro"/>
</dbReference>
<dbReference type="InterPro" id="IPR013761">
    <property type="entry name" value="SAM/pointed_sf"/>
</dbReference>
<feature type="domain" description="SAM" evidence="11">
    <location>
        <begin position="278"/>
        <end position="341"/>
    </location>
</feature>
<evidence type="ECO:0000256" key="5">
    <source>
        <dbReference type="ARBA" id="ARBA00022490"/>
    </source>
</evidence>
<sequence length="804" mass="88303">MKSVFLRFMRHLVDFKPLVMFASIKAHILGAKVRHSLGSKVRQGAEDGHQNMRLLCEDVVGNTPGSANTVCRNNNINNNNNNSNSPWNSKNSAQENQIISGNFAGQNRYYQSGNCKSSSNGHHQQQMSGSAAASSLLANFLLLNPLNPDAKKIYFSMLPKIASESLINGSITIEDYKNVLNCFANNPQLSWEERRIIEGLTNEIDDSRRLCENKLRNNNGSWRTGSSSPLSPLLNGKSRRAMSLTGAEDVFSRMKTFKCDTDDPSSTATQAQKSSFSELNSGMKDVPSWLKSLRLHKYSPLFAQMTYDEMLKLTEEMLELKGVTVGARRKIILSIQKLKDRVTVLKQLEKELVDVSRVPATLSELRTMIGTPIKPQRVDQAEEENIPVFFAQTLVKVCSYLLSSPINSNGTLDDDCFSAAVHIIDKCLSHEAFMPPQKKRLASLKQEIRRLWSPRHYRRFSLQHNIQNSIINQNCNNSFGSCTTVIHKDRRISCDPVGIQHGNPCCSQAVPNAVFLSSLAQHLSPSTSNDAVAPLINLFCQHMNLQNNRQNVQRTSSAPLWGAGNLFSPNPQPQSLINGPPPTYQQNFAQTQKQQRMSQNCHSPPQSVHIQSKSKFPIISNPSTTTPPNGLTNNLTLNSTASMAGKTVPLPLDNAAGLYSPWSFYSGLQRSAWSCGIDDAVNNNSANSFFNQCSFSSKQPSNGNSNGGNGVANSATRNTFLSTLVGGPFLNAAAVAAAAANNHHHHPMSAVNIPSSAGSTNAGNQNNLVGSFGEYSGIDQLCRSMIEAIDCCKIPAIERRFNDN</sequence>